<dbReference type="EMBL" id="CP137573">
    <property type="protein sequence ID" value="WOX22455.1"/>
    <property type="molecule type" value="Genomic_DNA"/>
</dbReference>
<evidence type="ECO:0000313" key="2">
    <source>
        <dbReference type="Proteomes" id="UP001301731"/>
    </source>
</evidence>
<accession>A0ABZ0LSY5</accession>
<dbReference type="Proteomes" id="UP001301731">
    <property type="component" value="Chromosome"/>
</dbReference>
<dbReference type="RefSeq" id="WP_318103501.1">
    <property type="nucleotide sequence ID" value="NZ_CP137573.1"/>
</dbReference>
<name>A0ABZ0LSY5_9ACTN</name>
<keyword evidence="2" id="KW-1185">Reference proteome</keyword>
<proteinExistence type="predicted"/>
<sequence>MPPSSAYEPWFFVGEGDDDAFATLEGARRTFVGVLRERAVTWPGDPADTSVLLPEETGFAHPLAVLRVVSRETGVLSHVFGVLYDGQGVLGTEVHEQMYLPRHGSAAGMLRVGGSPTLCAERTADWLERILRDPPA</sequence>
<organism evidence="1 2">
    <name type="scientific">Streptomyces solicathayae</name>
    <dbReference type="NCBI Taxonomy" id="3081768"/>
    <lineage>
        <taxon>Bacteria</taxon>
        <taxon>Bacillati</taxon>
        <taxon>Actinomycetota</taxon>
        <taxon>Actinomycetes</taxon>
        <taxon>Kitasatosporales</taxon>
        <taxon>Streptomycetaceae</taxon>
        <taxon>Streptomyces</taxon>
    </lineage>
</organism>
<evidence type="ECO:0000313" key="1">
    <source>
        <dbReference type="EMBL" id="WOX22455.1"/>
    </source>
</evidence>
<protein>
    <submittedName>
        <fullName evidence="1">Uncharacterized protein</fullName>
    </submittedName>
</protein>
<reference evidence="1 2" key="1">
    <citation type="submission" date="2023-10" db="EMBL/GenBank/DDBJ databases">
        <title>The genome sequence of Streptomyces sp. HUAS YS2.</title>
        <authorList>
            <person name="Mo P."/>
        </authorList>
    </citation>
    <scope>NUCLEOTIDE SEQUENCE [LARGE SCALE GENOMIC DNA]</scope>
    <source>
        <strain evidence="1 2">HUAS YS2</strain>
    </source>
</reference>
<gene>
    <name evidence="1" type="ORF">R2D22_14040</name>
</gene>